<evidence type="ECO:0000313" key="3">
    <source>
        <dbReference type="EMBL" id="EDR07749.1"/>
    </source>
</evidence>
<protein>
    <submittedName>
        <fullName evidence="3">Predicted protein</fullName>
    </submittedName>
</protein>
<dbReference type="AlphaFoldDB" id="B0DCL1"/>
<dbReference type="HOGENOM" id="CLU_520804_0_0_1"/>
<accession>B0DCL1</accession>
<dbReference type="PANTHER" id="PTHR38886">
    <property type="entry name" value="SESA DOMAIN-CONTAINING PROTEIN"/>
    <property type="match status" value="1"/>
</dbReference>
<dbReference type="OrthoDB" id="3271094at2759"/>
<dbReference type="PANTHER" id="PTHR38886:SF1">
    <property type="entry name" value="NACHT-NTPASE AND P-LOOP NTPASES N-TERMINAL DOMAIN-CONTAINING PROTEIN"/>
    <property type="match status" value="1"/>
</dbReference>
<evidence type="ECO:0000256" key="1">
    <source>
        <dbReference type="SAM" id="Phobius"/>
    </source>
</evidence>
<reference evidence="3 4" key="1">
    <citation type="journal article" date="2008" name="Nature">
        <title>The genome of Laccaria bicolor provides insights into mycorrhizal symbiosis.</title>
        <authorList>
            <person name="Martin F."/>
            <person name="Aerts A."/>
            <person name="Ahren D."/>
            <person name="Brun A."/>
            <person name="Danchin E.G.J."/>
            <person name="Duchaussoy F."/>
            <person name="Gibon J."/>
            <person name="Kohler A."/>
            <person name="Lindquist E."/>
            <person name="Pereda V."/>
            <person name="Salamov A."/>
            <person name="Shapiro H.J."/>
            <person name="Wuyts J."/>
            <person name="Blaudez D."/>
            <person name="Buee M."/>
            <person name="Brokstein P."/>
            <person name="Canbaeck B."/>
            <person name="Cohen D."/>
            <person name="Courty P.E."/>
            <person name="Coutinho P.M."/>
            <person name="Delaruelle C."/>
            <person name="Detter J.C."/>
            <person name="Deveau A."/>
            <person name="DiFazio S."/>
            <person name="Duplessis S."/>
            <person name="Fraissinet-Tachet L."/>
            <person name="Lucic E."/>
            <person name="Frey-Klett P."/>
            <person name="Fourrey C."/>
            <person name="Feussner I."/>
            <person name="Gay G."/>
            <person name="Grimwood J."/>
            <person name="Hoegger P.J."/>
            <person name="Jain P."/>
            <person name="Kilaru S."/>
            <person name="Labbe J."/>
            <person name="Lin Y.C."/>
            <person name="Legue V."/>
            <person name="Le Tacon F."/>
            <person name="Marmeisse R."/>
            <person name="Melayah D."/>
            <person name="Montanini B."/>
            <person name="Muratet M."/>
            <person name="Nehls U."/>
            <person name="Niculita-Hirzel H."/>
            <person name="Oudot-Le Secq M.P."/>
            <person name="Peter M."/>
            <person name="Quesneville H."/>
            <person name="Rajashekar B."/>
            <person name="Reich M."/>
            <person name="Rouhier N."/>
            <person name="Schmutz J."/>
            <person name="Yin T."/>
            <person name="Chalot M."/>
            <person name="Henrissat B."/>
            <person name="Kuees U."/>
            <person name="Lucas S."/>
            <person name="Van de Peer Y."/>
            <person name="Podila G.K."/>
            <person name="Polle A."/>
            <person name="Pukkila P.J."/>
            <person name="Richardson P.M."/>
            <person name="Rouze P."/>
            <person name="Sanders I.R."/>
            <person name="Stajich J.E."/>
            <person name="Tunlid A."/>
            <person name="Tuskan G."/>
            <person name="Grigoriev I.V."/>
        </authorList>
    </citation>
    <scope>NUCLEOTIDE SEQUENCE [LARGE SCALE GENOMIC DNA]</scope>
    <source>
        <strain evidence="4">S238N-H82 / ATCC MYA-4686</strain>
    </source>
</reference>
<dbReference type="RefSeq" id="XP_001881538.1">
    <property type="nucleotide sequence ID" value="XM_001881503.1"/>
</dbReference>
<feature type="domain" description="Ubiquitin-like" evidence="2">
    <location>
        <begin position="246"/>
        <end position="328"/>
    </location>
</feature>
<dbReference type="InterPro" id="IPR054464">
    <property type="entry name" value="ULD_fung"/>
</dbReference>
<keyword evidence="1" id="KW-0812">Transmembrane</keyword>
<evidence type="ECO:0000313" key="4">
    <source>
        <dbReference type="Proteomes" id="UP000001194"/>
    </source>
</evidence>
<proteinExistence type="predicted"/>
<dbReference type="EMBL" id="DS547103">
    <property type="protein sequence ID" value="EDR07749.1"/>
    <property type="molecule type" value="Genomic_DNA"/>
</dbReference>
<evidence type="ECO:0000259" key="2">
    <source>
        <dbReference type="Pfam" id="PF22893"/>
    </source>
</evidence>
<dbReference type="GeneID" id="6077306"/>
<keyword evidence="1" id="KW-1133">Transmembrane helix</keyword>
<feature type="transmembrane region" description="Helical" evidence="1">
    <location>
        <begin position="463"/>
        <end position="482"/>
    </location>
</feature>
<feature type="transmembrane region" description="Helical" evidence="1">
    <location>
        <begin position="432"/>
        <end position="457"/>
    </location>
</feature>
<dbReference type="Proteomes" id="UP000001194">
    <property type="component" value="Unassembled WGS sequence"/>
</dbReference>
<gene>
    <name evidence="3" type="ORF">LACBIDRAFT_327702</name>
</gene>
<sequence>MSGTNVFAGAHNFVASDITVNAAKITYQFACSDARSHEIGTHASCPEARPPAQYLNAPDSAAVPTLIETTPFLSSDIAAAAQIALVIHQSLSDSKGAPYELNCFVDELRSFADALLSLSEIVREIELQPLGPITMNIIYEAATCLDFVKKVRDGIEPYETAFAAGRGSFRKVWYKVCWGVFRPKEITTLRKKLSQRTQKIAIWVGVLGIFLTSNYGKTVASIETRTNDLLMVHKNIAPSVSYGVGNTVILTDAFGKPIPLAMDYYCSPEALHNFLMFHFKDKIGLEYVERHEYSISTVDGKTIMKSDYAAWRSIVKEGAVLVMSILIRIQLESGSAKDQRNTCPRCFRTDVGVMRDQGWLEWVEHSVCELDALTLTMPLTMCLAFPYPGCSVCELVDLTLTMPLISVLLSHSQWLCYLTLTMPLTIRLAFPFPAAFWLVCGLVNLTLTIPLTIHLASSFSGPFYINFTGFADFLVFTCYSILNLSHLTCEKSNSMSNYDSDNEEHENDGCRVSQGITGCPRAT</sequence>
<organism evidence="4">
    <name type="scientific">Laccaria bicolor (strain S238N-H82 / ATCC MYA-4686)</name>
    <name type="common">Bicoloured deceiver</name>
    <name type="synonym">Laccaria laccata var. bicolor</name>
    <dbReference type="NCBI Taxonomy" id="486041"/>
    <lineage>
        <taxon>Eukaryota</taxon>
        <taxon>Fungi</taxon>
        <taxon>Dikarya</taxon>
        <taxon>Basidiomycota</taxon>
        <taxon>Agaricomycotina</taxon>
        <taxon>Agaricomycetes</taxon>
        <taxon>Agaricomycetidae</taxon>
        <taxon>Agaricales</taxon>
        <taxon>Agaricineae</taxon>
        <taxon>Hydnangiaceae</taxon>
        <taxon>Laccaria</taxon>
    </lineage>
</organism>
<dbReference type="Pfam" id="PF22893">
    <property type="entry name" value="ULD_2"/>
    <property type="match status" value="1"/>
</dbReference>
<dbReference type="InParanoid" id="B0DCL1"/>
<keyword evidence="1" id="KW-0472">Membrane</keyword>
<keyword evidence="4" id="KW-1185">Reference proteome</keyword>
<name>B0DCL1_LACBS</name>
<dbReference type="KEGG" id="lbc:LACBIDRAFT_327702"/>